<protein>
    <recommendedName>
        <fullName evidence="5">OTU domain-containing protein</fullName>
    </recommendedName>
</protein>
<evidence type="ECO:0000256" key="2">
    <source>
        <dbReference type="SAM" id="MobiDB-lite"/>
    </source>
</evidence>
<dbReference type="SUPFAM" id="SSF143990">
    <property type="entry name" value="YbiA-like"/>
    <property type="match status" value="1"/>
</dbReference>
<organism evidence="4">
    <name type="scientific">viral metagenome</name>
    <dbReference type="NCBI Taxonomy" id="1070528"/>
    <lineage>
        <taxon>unclassified sequences</taxon>
        <taxon>metagenomes</taxon>
        <taxon>organismal metagenomes</taxon>
    </lineage>
</organism>
<keyword evidence="3" id="KW-1133">Transmembrane helix</keyword>
<keyword evidence="3" id="KW-0472">Membrane</keyword>
<accession>A0A6C0KF34</accession>
<evidence type="ECO:0000313" key="4">
    <source>
        <dbReference type="EMBL" id="QHU16622.1"/>
    </source>
</evidence>
<feature type="coiled-coil region" evidence="1">
    <location>
        <begin position="312"/>
        <end position="346"/>
    </location>
</feature>
<evidence type="ECO:0000256" key="3">
    <source>
        <dbReference type="SAM" id="Phobius"/>
    </source>
</evidence>
<feature type="region of interest" description="Disordered" evidence="2">
    <location>
        <begin position="128"/>
        <end position="159"/>
    </location>
</feature>
<dbReference type="EMBL" id="MN740887">
    <property type="protein sequence ID" value="QHU16622.1"/>
    <property type="molecule type" value="Genomic_DNA"/>
</dbReference>
<proteinExistence type="predicted"/>
<feature type="transmembrane region" description="Helical" evidence="3">
    <location>
        <begin position="55"/>
        <end position="75"/>
    </location>
</feature>
<keyword evidence="1" id="KW-0175">Coiled coil</keyword>
<name>A0A6C0KF34_9ZZZZ</name>
<feature type="compositionally biased region" description="Basic and acidic residues" evidence="2">
    <location>
        <begin position="136"/>
        <end position="151"/>
    </location>
</feature>
<evidence type="ECO:0000256" key="1">
    <source>
        <dbReference type="SAM" id="Coils"/>
    </source>
</evidence>
<dbReference type="InterPro" id="IPR037238">
    <property type="entry name" value="YbiA-like_sf"/>
</dbReference>
<dbReference type="AlphaFoldDB" id="A0A6C0KF34"/>
<keyword evidence="3" id="KW-0812">Transmembrane</keyword>
<evidence type="ECO:0008006" key="5">
    <source>
        <dbReference type="Google" id="ProtNLM"/>
    </source>
</evidence>
<dbReference type="CDD" id="cd15457">
    <property type="entry name" value="NADAR"/>
    <property type="match status" value="1"/>
</dbReference>
<dbReference type="InterPro" id="IPR012816">
    <property type="entry name" value="NADAR"/>
</dbReference>
<sequence length="700" mass="82082">MVKSIINPDIEYSELNSIDKSDIDYESTVYDIQLYDNDLEIALGKEIFTKQEKGIIFYSIYLLLGSIVACKIGIFEIESDKFHNILDTDNDIDLKKGNILYFNNENYVRELIKEYNENNKEVRVETVNEEPELEVDDKIEVDKEDDKMEKDNSEDESEDVFKLNITEEKKSKQQEKTDETLKEGIFEIDDSERAVNLPEETKEDSEKMKEEYVEKPKNKWIETFMRNNNYDVEETNKDGNCFFETICKAYDQIGYHTTIDKLRALLANEATEELYEQYRTLYISFLSELQDKDKQMGGLKKIGTELKKRNQRTQSKEESKELLNQAEEVIEKYNKIKVEKEDVKELLEEFKFMEGIDSLEKLKAYIQTSHYWADTWAISTLERLLNVKIIIMSQNSYDNGDVHSVLQCGQLNDTDLEKQGKFSPDYYIIADYDVNHYELITYKKKKIFKFSEVPYDIKVLIINKCMEKNSGPYYLIKDFRNFKTKLGLPADEGAPVDDIEDIDYDKYDPDTVFVFYSKSAHTKAGKGSGETIKKEKMTDFNILNKDKMCVDWRKKIDDSWISPFTIDGKRWASVEHYFQASQYKKGFPDFYAQFSLDSESELSNDVALAKKVGSKPNKKYKLKQSIPDNIVVDEDFYEVKQNPRHEEERLKALMAKFSQNLDLKKVLMETKNAKLMRFKPGNPAEVDELLLKVRRQLQKA</sequence>
<reference evidence="4" key="1">
    <citation type="journal article" date="2020" name="Nature">
        <title>Giant virus diversity and host interactions through global metagenomics.</title>
        <authorList>
            <person name="Schulz F."/>
            <person name="Roux S."/>
            <person name="Paez-Espino D."/>
            <person name="Jungbluth S."/>
            <person name="Walsh D.A."/>
            <person name="Denef V.J."/>
            <person name="McMahon K.D."/>
            <person name="Konstantinidis K.T."/>
            <person name="Eloe-Fadrosh E.A."/>
            <person name="Kyrpides N.C."/>
            <person name="Woyke T."/>
        </authorList>
    </citation>
    <scope>NUCLEOTIDE SEQUENCE</scope>
    <source>
        <strain evidence="4">GVMAG-S-3300012000-53</strain>
    </source>
</reference>
<dbReference type="Gene3D" id="3.90.70.80">
    <property type="match status" value="1"/>
</dbReference>
<dbReference type="Gene3D" id="1.10.357.40">
    <property type="entry name" value="YbiA-like"/>
    <property type="match status" value="1"/>
</dbReference>